<sequence length="63" mass="6742">MQEELDNLTNAIEAAGQSGRFFCEFLSPNDAGVNGAHQDGVYLNSGSWDIFFNNASVSVSGIE</sequence>
<dbReference type="AlphaFoldDB" id="A0A1W5ZQS9"/>
<dbReference type="SUPFAM" id="SSF101936">
    <property type="entry name" value="DNA-binding pseudobarrel domain"/>
    <property type="match status" value="1"/>
</dbReference>
<gene>
    <name evidence="1" type="ORF">HM131_01885</name>
</gene>
<protein>
    <submittedName>
        <fullName evidence="1">Uncharacterized protein</fullName>
    </submittedName>
</protein>
<dbReference type="STRING" id="402384.HM131_01885"/>
<evidence type="ECO:0000313" key="1">
    <source>
        <dbReference type="EMBL" id="ARI75650.1"/>
    </source>
</evidence>
<dbReference type="Gene3D" id="2.40.330.10">
    <property type="entry name" value="DNA-binding pseudobarrel domain"/>
    <property type="match status" value="1"/>
</dbReference>
<accession>A0A1W5ZQS9</accession>
<evidence type="ECO:0000313" key="2">
    <source>
        <dbReference type="Proteomes" id="UP000192527"/>
    </source>
</evidence>
<dbReference type="RefSeq" id="WP_085027391.1">
    <property type="nucleotide sequence ID" value="NZ_CP020772.1"/>
</dbReference>
<dbReference type="EMBL" id="CP020772">
    <property type="protein sequence ID" value="ARI75650.1"/>
    <property type="molecule type" value="Genomic_DNA"/>
</dbReference>
<reference evidence="1 2" key="1">
    <citation type="submission" date="2017-04" db="EMBL/GenBank/DDBJ databases">
        <title>The whole genome sequencing and assembly of Halobacillus mangrovi strain.</title>
        <authorList>
            <person name="Lee S.-J."/>
            <person name="Park M.-K."/>
            <person name="Kim J.-Y."/>
            <person name="Lee Y.-J."/>
            <person name="Yi H."/>
            <person name="Bahn Y.-S."/>
            <person name="Kim J.F."/>
            <person name="Lee D.-W."/>
        </authorList>
    </citation>
    <scope>NUCLEOTIDE SEQUENCE [LARGE SCALE GENOMIC DNA]</scope>
    <source>
        <strain evidence="1 2">KTB 131</strain>
    </source>
</reference>
<dbReference type="Proteomes" id="UP000192527">
    <property type="component" value="Chromosome"/>
</dbReference>
<dbReference type="InterPro" id="IPR015300">
    <property type="entry name" value="DNA-bd_pseudobarrel_sf"/>
</dbReference>
<organism evidence="1 2">
    <name type="scientific">Halobacillus mangrovi</name>
    <dbReference type="NCBI Taxonomy" id="402384"/>
    <lineage>
        <taxon>Bacteria</taxon>
        <taxon>Bacillati</taxon>
        <taxon>Bacillota</taxon>
        <taxon>Bacilli</taxon>
        <taxon>Bacillales</taxon>
        <taxon>Bacillaceae</taxon>
        <taxon>Halobacillus</taxon>
    </lineage>
</organism>
<proteinExistence type="predicted"/>
<keyword evidence="2" id="KW-1185">Reference proteome</keyword>
<name>A0A1W5ZQS9_9BACI</name>
<dbReference type="KEGG" id="hmn:HM131_01885"/>